<evidence type="ECO:0000256" key="9">
    <source>
        <dbReference type="ARBA" id="ARBA00022801"/>
    </source>
</evidence>
<dbReference type="STRING" id="5098.A0A507R0V5"/>
<evidence type="ECO:0000256" key="11">
    <source>
        <dbReference type="ARBA" id="ARBA00022837"/>
    </source>
</evidence>
<dbReference type="AlphaFoldDB" id="A0A507R0V5"/>
<dbReference type="InterPro" id="IPR000209">
    <property type="entry name" value="Peptidase_S8/S53_dom"/>
</dbReference>
<dbReference type="GO" id="GO:0008240">
    <property type="term" value="F:tripeptidyl-peptidase activity"/>
    <property type="evidence" value="ECO:0007669"/>
    <property type="project" value="UniProtKB-EC"/>
</dbReference>
<dbReference type="EMBL" id="VIFY01000025">
    <property type="protein sequence ID" value="TQB74908.1"/>
    <property type="molecule type" value="Genomic_DNA"/>
</dbReference>
<dbReference type="GO" id="GO:0005576">
    <property type="term" value="C:extracellular region"/>
    <property type="evidence" value="ECO:0007669"/>
    <property type="project" value="UniProtKB-SubCell"/>
</dbReference>
<comment type="catalytic activity">
    <reaction evidence="1">
        <text>Release of an N-terminal tripeptide from a polypeptide.</text>
        <dbReference type="EC" id="3.4.14.10"/>
    </reaction>
</comment>
<dbReference type="SUPFAM" id="SSF54897">
    <property type="entry name" value="Protease propeptides/inhibitors"/>
    <property type="match status" value="1"/>
</dbReference>
<dbReference type="Gene3D" id="3.40.50.200">
    <property type="entry name" value="Peptidase S8/S53 domain"/>
    <property type="match status" value="1"/>
</dbReference>
<reference evidence="18 19" key="1">
    <citation type="submission" date="2019-06" db="EMBL/GenBank/DDBJ databases">
        <title>Wine fermentation using esterase from Monascus purpureus.</title>
        <authorList>
            <person name="Geng C."/>
            <person name="Zhang Y."/>
        </authorList>
    </citation>
    <scope>NUCLEOTIDE SEQUENCE [LARGE SCALE GENOMIC DNA]</scope>
    <source>
        <strain evidence="18">HQ1</strain>
    </source>
</reference>
<evidence type="ECO:0000256" key="3">
    <source>
        <dbReference type="ARBA" id="ARBA00004239"/>
    </source>
</evidence>
<evidence type="ECO:0000256" key="16">
    <source>
        <dbReference type="SAM" id="SignalP"/>
    </source>
</evidence>
<evidence type="ECO:0000256" key="7">
    <source>
        <dbReference type="ARBA" id="ARBA00022723"/>
    </source>
</evidence>
<feature type="binding site" evidence="15">
    <location>
        <position position="568"/>
    </location>
    <ligand>
        <name>Ca(2+)</name>
        <dbReference type="ChEBI" id="CHEBI:29108"/>
    </ligand>
</feature>
<keyword evidence="13" id="KW-0865">Zymogen</keyword>
<dbReference type="PANTHER" id="PTHR14218">
    <property type="entry name" value="PROTEASE S8 TRIPEPTIDYL PEPTIDASE I CLN2"/>
    <property type="match status" value="1"/>
</dbReference>
<organism evidence="18 19">
    <name type="scientific">Monascus purpureus</name>
    <name type="common">Red mold</name>
    <name type="synonym">Monascus anka</name>
    <dbReference type="NCBI Taxonomy" id="5098"/>
    <lineage>
        <taxon>Eukaryota</taxon>
        <taxon>Fungi</taxon>
        <taxon>Dikarya</taxon>
        <taxon>Ascomycota</taxon>
        <taxon>Pezizomycotina</taxon>
        <taxon>Eurotiomycetes</taxon>
        <taxon>Eurotiomycetidae</taxon>
        <taxon>Eurotiales</taxon>
        <taxon>Aspergillaceae</taxon>
        <taxon>Monascus</taxon>
    </lineage>
</organism>
<evidence type="ECO:0000256" key="4">
    <source>
        <dbReference type="ARBA" id="ARBA00012462"/>
    </source>
</evidence>
<keyword evidence="7 15" id="KW-0479">Metal-binding</keyword>
<evidence type="ECO:0000256" key="2">
    <source>
        <dbReference type="ARBA" id="ARBA00002451"/>
    </source>
</evidence>
<keyword evidence="11 15" id="KW-0106">Calcium</keyword>
<gene>
    <name evidence="18" type="primary">SED2</name>
    <name evidence="18" type="ORF">MPDQ_003939</name>
</gene>
<keyword evidence="14" id="KW-0325">Glycoprotein</keyword>
<evidence type="ECO:0000256" key="5">
    <source>
        <dbReference type="ARBA" id="ARBA00022525"/>
    </source>
</evidence>
<dbReference type="CDD" id="cd11377">
    <property type="entry name" value="Pro-peptidase_S53"/>
    <property type="match status" value="1"/>
</dbReference>
<keyword evidence="6 15" id="KW-0645">Protease</keyword>
<dbReference type="InterPro" id="IPR036852">
    <property type="entry name" value="Peptidase_S8/S53_dom_sf"/>
</dbReference>
<dbReference type="FunFam" id="3.40.50.200:FF:000015">
    <property type="entry name" value="Tripeptidyl peptidase A"/>
    <property type="match status" value="1"/>
</dbReference>
<comment type="cofactor">
    <cofactor evidence="15">
        <name>Ca(2+)</name>
        <dbReference type="ChEBI" id="CHEBI:29108"/>
    </cofactor>
    <text evidence="15">Binds 1 Ca(2+) ion per subunit.</text>
</comment>
<keyword evidence="9 15" id="KW-0378">Hydrolase</keyword>
<evidence type="ECO:0000256" key="13">
    <source>
        <dbReference type="ARBA" id="ARBA00023145"/>
    </source>
</evidence>
<feature type="signal peptide" evidence="16">
    <location>
        <begin position="1"/>
        <end position="25"/>
    </location>
</feature>
<dbReference type="EC" id="3.4.14.10" evidence="4"/>
<comment type="caution">
    <text evidence="18">The sequence shown here is derived from an EMBL/GenBank/DDBJ whole genome shotgun (WGS) entry which is preliminary data.</text>
</comment>
<dbReference type="OrthoDB" id="409122at2759"/>
<keyword evidence="19" id="KW-1185">Reference proteome</keyword>
<dbReference type="Pfam" id="PF09286">
    <property type="entry name" value="Pro-kuma_activ"/>
    <property type="match status" value="1"/>
</dbReference>
<dbReference type="GO" id="GO:0004252">
    <property type="term" value="F:serine-type endopeptidase activity"/>
    <property type="evidence" value="ECO:0007669"/>
    <property type="project" value="UniProtKB-UniRule"/>
</dbReference>
<proteinExistence type="predicted"/>
<feature type="binding site" evidence="15">
    <location>
        <position position="566"/>
    </location>
    <ligand>
        <name>Ca(2+)</name>
        <dbReference type="ChEBI" id="CHEBI:29108"/>
    </ligand>
</feature>
<feature type="chain" id="PRO_5021493762" description="tripeptidyl-peptidase II" evidence="16">
    <location>
        <begin position="26"/>
        <end position="588"/>
    </location>
</feature>
<evidence type="ECO:0000256" key="6">
    <source>
        <dbReference type="ARBA" id="ARBA00022670"/>
    </source>
</evidence>
<dbReference type="PROSITE" id="PS51695">
    <property type="entry name" value="SEDOLISIN"/>
    <property type="match status" value="1"/>
</dbReference>
<evidence type="ECO:0000256" key="12">
    <source>
        <dbReference type="ARBA" id="ARBA00023026"/>
    </source>
</evidence>
<dbReference type="InterPro" id="IPR050819">
    <property type="entry name" value="Tripeptidyl-peptidase_I"/>
</dbReference>
<dbReference type="InterPro" id="IPR015366">
    <property type="entry name" value="S53_propep"/>
</dbReference>
<feature type="domain" description="Peptidase S53" evidence="17">
    <location>
        <begin position="206"/>
        <end position="588"/>
    </location>
</feature>
<feature type="binding site" evidence="15">
    <location>
        <position position="538"/>
    </location>
    <ligand>
        <name>Ca(2+)</name>
        <dbReference type="ChEBI" id="CHEBI:29108"/>
    </ligand>
</feature>
<dbReference type="GO" id="GO:0006508">
    <property type="term" value="P:proteolysis"/>
    <property type="evidence" value="ECO:0007669"/>
    <property type="project" value="UniProtKB-KW"/>
</dbReference>
<evidence type="ECO:0000313" key="19">
    <source>
        <dbReference type="Proteomes" id="UP000319663"/>
    </source>
</evidence>
<protein>
    <recommendedName>
        <fullName evidence="4">tripeptidyl-peptidase II</fullName>
        <ecNumber evidence="4">3.4.14.10</ecNumber>
    </recommendedName>
</protein>
<accession>A0A507R0V5</accession>
<evidence type="ECO:0000256" key="14">
    <source>
        <dbReference type="ARBA" id="ARBA00023180"/>
    </source>
</evidence>
<dbReference type="SUPFAM" id="SSF52743">
    <property type="entry name" value="Subtilisin-like"/>
    <property type="match status" value="1"/>
</dbReference>
<comment type="subcellular location">
    <subcellularLocation>
        <location evidence="3">Secreted</location>
        <location evidence="3">Extracellular space</location>
    </subcellularLocation>
</comment>
<keyword evidence="12" id="KW-0843">Virulence</keyword>
<evidence type="ECO:0000313" key="18">
    <source>
        <dbReference type="EMBL" id="TQB74908.1"/>
    </source>
</evidence>
<feature type="active site" description="Charge relay system" evidence="15">
    <location>
        <position position="286"/>
    </location>
</feature>
<dbReference type="PANTHER" id="PTHR14218:SF15">
    <property type="entry name" value="TRIPEPTIDYL-PEPTIDASE 1"/>
    <property type="match status" value="1"/>
</dbReference>
<comment type="function">
    <text evidence="2">Secreted tripeptidyl-peptidase which degrades proteins at acidic pHs and is involved in virulence.</text>
</comment>
<dbReference type="CDD" id="cd04056">
    <property type="entry name" value="Peptidases_S53"/>
    <property type="match status" value="1"/>
</dbReference>
<evidence type="ECO:0000256" key="15">
    <source>
        <dbReference type="PROSITE-ProRule" id="PRU01032"/>
    </source>
</evidence>
<sequence length="588" mass="63713">MVFSFFGRRALSLAVVSLLASSALGEVFEQLNAVPDGWKYSHTPQADQPIRLQISLKQQNVAGFEQALLDMSTPGHPNYGKHFQSHDEMKAMLAPSDASVNAVREWLDANGVTDVQQDADWINFRTTVGVANTLLDADFKWYASYGGLVTRLRTLQYSLPESVAANINTVQPTTRFGHVHPNRATLHKLPMIKSTPNFNFTSCNSLINPQCLKHLYNIGDYQADPESGSKIAFASFLEEYARYSDLELFEKNLAPYALGQNFSVVAFNGGLNDQNSTDDSGEANLDAQYVMGIASPLPVTEFSTGGRGPLVPDLTQPSLPGSNEPYLEFLQGVLKLDQADLPQVISISYGENEQTIPPKYAETVCNLLAQVGSRGVSVLFASGDSGVGAGCVTNDGTNRTHFPPQFPAGCPWVTAVGATHKVEPEEAAFFSSGGFSDIWPRPLYQELAVQSYLGKLGNKYEGLFNSRGRAFPDVSAQGMEFAVYDKGDLNLYYGTSCSTPVFSAVVSLLNDARLRIHKPPLGFLNPWLYTVGLAGLNDIVEGGSDGCDGSSGGPVIPYASWNATRGWDPVTGLGTPDFARLRNLALLF</sequence>
<dbReference type="Proteomes" id="UP000319663">
    <property type="component" value="Unassembled WGS sequence"/>
</dbReference>
<feature type="active site" description="Charge relay system" evidence="15">
    <location>
        <position position="282"/>
    </location>
</feature>
<keyword evidence="10 15" id="KW-0720">Serine protease</keyword>
<keyword evidence="5" id="KW-0964">Secreted</keyword>
<dbReference type="SMART" id="SM00944">
    <property type="entry name" value="Pro-kuma_activ"/>
    <property type="match status" value="1"/>
</dbReference>
<dbReference type="GO" id="GO:0046872">
    <property type="term" value="F:metal ion binding"/>
    <property type="evidence" value="ECO:0007669"/>
    <property type="project" value="UniProtKB-UniRule"/>
</dbReference>
<name>A0A507R0V5_MONPU</name>
<evidence type="ECO:0000259" key="17">
    <source>
        <dbReference type="PROSITE" id="PS51695"/>
    </source>
</evidence>
<evidence type="ECO:0000256" key="1">
    <source>
        <dbReference type="ARBA" id="ARBA00001910"/>
    </source>
</evidence>
<evidence type="ECO:0000256" key="8">
    <source>
        <dbReference type="ARBA" id="ARBA00022729"/>
    </source>
</evidence>
<dbReference type="Pfam" id="PF00082">
    <property type="entry name" value="Peptidase_S8"/>
    <property type="match status" value="1"/>
</dbReference>
<keyword evidence="8 16" id="KW-0732">Signal</keyword>
<dbReference type="InterPro" id="IPR030400">
    <property type="entry name" value="Sedolisin_dom"/>
</dbReference>
<feature type="active site" description="Charge relay system" evidence="15">
    <location>
        <position position="496"/>
    </location>
</feature>
<feature type="binding site" evidence="15">
    <location>
        <position position="539"/>
    </location>
    <ligand>
        <name>Ca(2+)</name>
        <dbReference type="ChEBI" id="CHEBI:29108"/>
    </ligand>
</feature>
<evidence type="ECO:0000256" key="10">
    <source>
        <dbReference type="ARBA" id="ARBA00022825"/>
    </source>
</evidence>